<proteinExistence type="predicted"/>
<name>A0A8H7IS83_9PEZI</name>
<evidence type="ECO:0000256" key="2">
    <source>
        <dbReference type="ARBA" id="ARBA00022723"/>
    </source>
</evidence>
<evidence type="ECO:0000256" key="7">
    <source>
        <dbReference type="ARBA" id="ARBA00023242"/>
    </source>
</evidence>
<dbReference type="GO" id="GO:0008270">
    <property type="term" value="F:zinc ion binding"/>
    <property type="evidence" value="ECO:0007669"/>
    <property type="project" value="UniProtKB-KW"/>
</dbReference>
<protein>
    <recommendedName>
        <fullName evidence="9">C2H2-type domain-containing protein</fullName>
    </recommendedName>
</protein>
<reference evidence="10" key="1">
    <citation type="submission" date="2016-08" db="EMBL/GenBank/DDBJ databases">
        <authorList>
            <person name="Yan J."/>
        </authorList>
    </citation>
    <scope>NUCLEOTIDE SEQUENCE</scope>
    <source>
        <strain evidence="10">CSS-01s</strain>
    </source>
</reference>
<gene>
    <name evidence="10" type="ORF">BFW01_g909</name>
</gene>
<dbReference type="PROSITE" id="PS00028">
    <property type="entry name" value="ZINC_FINGER_C2H2_1"/>
    <property type="match status" value="2"/>
</dbReference>
<organism evidence="10 11">
    <name type="scientific">Lasiodiplodia theobromae</name>
    <dbReference type="NCBI Taxonomy" id="45133"/>
    <lineage>
        <taxon>Eukaryota</taxon>
        <taxon>Fungi</taxon>
        <taxon>Dikarya</taxon>
        <taxon>Ascomycota</taxon>
        <taxon>Pezizomycotina</taxon>
        <taxon>Dothideomycetes</taxon>
        <taxon>Dothideomycetes incertae sedis</taxon>
        <taxon>Botryosphaeriales</taxon>
        <taxon>Botryosphaeriaceae</taxon>
        <taxon>Lasiodiplodia</taxon>
    </lineage>
</organism>
<feature type="domain" description="C2H2-type" evidence="9">
    <location>
        <begin position="66"/>
        <end position="95"/>
    </location>
</feature>
<evidence type="ECO:0000259" key="9">
    <source>
        <dbReference type="PROSITE" id="PS50157"/>
    </source>
</evidence>
<keyword evidence="6" id="KW-0804">Transcription</keyword>
<accession>A0A8H7IS83</accession>
<dbReference type="PROSITE" id="PS50157">
    <property type="entry name" value="ZINC_FINGER_C2H2_2"/>
    <property type="match status" value="1"/>
</dbReference>
<dbReference type="SUPFAM" id="SSF57667">
    <property type="entry name" value="beta-beta-alpha zinc fingers"/>
    <property type="match status" value="1"/>
</dbReference>
<keyword evidence="5" id="KW-0805">Transcription regulation</keyword>
<dbReference type="SMART" id="SM00355">
    <property type="entry name" value="ZnF_C2H2"/>
    <property type="match status" value="6"/>
</dbReference>
<keyword evidence="7" id="KW-0539">Nucleus</keyword>
<evidence type="ECO:0000256" key="1">
    <source>
        <dbReference type="ARBA" id="ARBA00004123"/>
    </source>
</evidence>
<evidence type="ECO:0000256" key="3">
    <source>
        <dbReference type="ARBA" id="ARBA00022771"/>
    </source>
</evidence>
<sequence length="215" mass="25100">MHTTASGPQHACPILDCEYTCDDRQKLRDHRRTAHPELQSCYQCKIAFGNYTALGQHASETGHASFYCPDEGCGKSFSRFDVFQRHQDTHRLDVSRYPCQYCSRYRGVNGFKRKDHLTQHVRNYHHIGVDELSRDNTRQRSCPHRDCSEWSPEGTNGDQHAFQKSSDYIAHMRKVHKESDFPCTERDCNRAGPKGYFRMRDLQKHKLKEHGIPIE</sequence>
<keyword evidence="3 8" id="KW-0863">Zinc-finger</keyword>
<keyword evidence="2" id="KW-0479">Metal-binding</keyword>
<keyword evidence="4" id="KW-0862">Zinc</keyword>
<dbReference type="Gene3D" id="3.30.160.60">
    <property type="entry name" value="Classic Zinc Finger"/>
    <property type="match status" value="2"/>
</dbReference>
<dbReference type="PANTHER" id="PTHR46179:SF13">
    <property type="entry name" value="C2H2-TYPE DOMAIN-CONTAINING PROTEIN"/>
    <property type="match status" value="1"/>
</dbReference>
<dbReference type="InterPro" id="IPR051061">
    <property type="entry name" value="Zinc_finger_trans_reg"/>
</dbReference>
<evidence type="ECO:0000313" key="10">
    <source>
        <dbReference type="EMBL" id="KAF9630347.1"/>
    </source>
</evidence>
<dbReference type="EMBL" id="MDYX01000040">
    <property type="protein sequence ID" value="KAF9630347.1"/>
    <property type="molecule type" value="Genomic_DNA"/>
</dbReference>
<evidence type="ECO:0000313" key="11">
    <source>
        <dbReference type="Proteomes" id="UP000627934"/>
    </source>
</evidence>
<evidence type="ECO:0000256" key="6">
    <source>
        <dbReference type="ARBA" id="ARBA00023163"/>
    </source>
</evidence>
<reference evidence="10" key="2">
    <citation type="journal article" date="2018" name="DNA Res.">
        <title>Comparative genome and transcriptome analyses reveal adaptations to opportunistic infections in woody plant degrading pathogens of Botryosphaeriaceae.</title>
        <authorList>
            <person name="Yan J.Y."/>
            <person name="Zhao W.S."/>
            <person name="Chen Z."/>
            <person name="Xing Q.K."/>
            <person name="Zhang W."/>
            <person name="Chethana K.W.T."/>
            <person name="Xue M.F."/>
            <person name="Xu J.P."/>
            <person name="Phillips A.J.L."/>
            <person name="Wang Y."/>
            <person name="Liu J.H."/>
            <person name="Liu M."/>
            <person name="Zhou Y."/>
            <person name="Jayawardena R.S."/>
            <person name="Manawasinghe I.S."/>
            <person name="Huang J.B."/>
            <person name="Qiao G.H."/>
            <person name="Fu C.Y."/>
            <person name="Guo F.F."/>
            <person name="Dissanayake A.J."/>
            <person name="Peng Y.L."/>
            <person name="Hyde K.D."/>
            <person name="Li X.H."/>
        </authorList>
    </citation>
    <scope>NUCLEOTIDE SEQUENCE</scope>
    <source>
        <strain evidence="10">CSS-01s</strain>
    </source>
</reference>
<dbReference type="PANTHER" id="PTHR46179">
    <property type="entry name" value="ZINC FINGER PROTEIN"/>
    <property type="match status" value="1"/>
</dbReference>
<dbReference type="AlphaFoldDB" id="A0A8H7IS83"/>
<dbReference type="GO" id="GO:0006357">
    <property type="term" value="P:regulation of transcription by RNA polymerase II"/>
    <property type="evidence" value="ECO:0007669"/>
    <property type="project" value="TreeGrafter"/>
</dbReference>
<dbReference type="InterPro" id="IPR036236">
    <property type="entry name" value="Znf_C2H2_sf"/>
</dbReference>
<dbReference type="Pfam" id="PF00096">
    <property type="entry name" value="zf-C2H2"/>
    <property type="match status" value="1"/>
</dbReference>
<dbReference type="Proteomes" id="UP000627934">
    <property type="component" value="Unassembled WGS sequence"/>
</dbReference>
<comment type="subcellular location">
    <subcellularLocation>
        <location evidence="1">Nucleus</location>
    </subcellularLocation>
</comment>
<dbReference type="InterPro" id="IPR013087">
    <property type="entry name" value="Znf_C2H2_type"/>
</dbReference>
<dbReference type="GO" id="GO:0005634">
    <property type="term" value="C:nucleus"/>
    <property type="evidence" value="ECO:0007669"/>
    <property type="project" value="UniProtKB-SubCell"/>
</dbReference>
<comment type="caution">
    <text evidence="10">The sequence shown here is derived from an EMBL/GenBank/DDBJ whole genome shotgun (WGS) entry which is preliminary data.</text>
</comment>
<evidence type="ECO:0000256" key="8">
    <source>
        <dbReference type="PROSITE-ProRule" id="PRU00042"/>
    </source>
</evidence>
<evidence type="ECO:0000256" key="4">
    <source>
        <dbReference type="ARBA" id="ARBA00022833"/>
    </source>
</evidence>
<evidence type="ECO:0000256" key="5">
    <source>
        <dbReference type="ARBA" id="ARBA00023015"/>
    </source>
</evidence>